<gene>
    <name evidence="1" type="ORF">CSW64_19830</name>
</gene>
<evidence type="ECO:0000313" key="1">
    <source>
        <dbReference type="EMBL" id="ATQ44474.1"/>
    </source>
</evidence>
<dbReference type="EMBL" id="CP024201">
    <property type="protein sequence ID" value="ATQ44474.1"/>
    <property type="molecule type" value="Genomic_DNA"/>
</dbReference>
<proteinExistence type="predicted"/>
<dbReference type="AlphaFoldDB" id="A0A2D2B2K8"/>
<organism evidence="1 2">
    <name type="scientific">Caulobacter mirabilis</name>
    <dbReference type="NCBI Taxonomy" id="69666"/>
    <lineage>
        <taxon>Bacteria</taxon>
        <taxon>Pseudomonadati</taxon>
        <taxon>Pseudomonadota</taxon>
        <taxon>Alphaproteobacteria</taxon>
        <taxon>Caulobacterales</taxon>
        <taxon>Caulobacteraceae</taxon>
        <taxon>Caulobacter</taxon>
    </lineage>
</organism>
<evidence type="ECO:0000313" key="2">
    <source>
        <dbReference type="Proteomes" id="UP000228945"/>
    </source>
</evidence>
<dbReference type="RefSeq" id="WP_099623722.1">
    <property type="nucleotide sequence ID" value="NZ_CP024201.1"/>
</dbReference>
<protein>
    <recommendedName>
        <fullName evidence="3">ASCH domain-containing protein</fullName>
    </recommendedName>
</protein>
<accession>A0A2D2B2K8</accession>
<dbReference type="KEGG" id="cmb:CSW64_19830"/>
<dbReference type="Proteomes" id="UP000228945">
    <property type="component" value="Chromosome"/>
</dbReference>
<dbReference type="OrthoDB" id="121143at2"/>
<sequence>MLFKQATLDAIAEGRVDLAFRRWRRPTVKAGGTLTTPVGVLTIDAVAPVDVSAIAEADAARAGFPTLAALHRELDGREGDLFRIAFHRSGVDPRIALRDAVPLDATIVLAKLADMDRRHGAPWTLITLRLIAERPGVRAGDLAAALGEPELLAFKTRVRRLKALGLTESLEVGYRLSPRGAATLALAPPPTPP</sequence>
<reference evidence="1 2" key="1">
    <citation type="submission" date="2017-10" db="EMBL/GenBank/DDBJ databases">
        <title>Genome sequence of Caulobacter mirabilis FWC38.</title>
        <authorList>
            <person name="Fiebig A."/>
            <person name="Crosson S."/>
        </authorList>
    </citation>
    <scope>NUCLEOTIDE SEQUENCE [LARGE SCALE GENOMIC DNA]</scope>
    <source>
        <strain evidence="1 2">FWC 38</strain>
    </source>
</reference>
<evidence type="ECO:0008006" key="3">
    <source>
        <dbReference type="Google" id="ProtNLM"/>
    </source>
</evidence>
<name>A0A2D2B2K8_9CAUL</name>
<keyword evidence="2" id="KW-1185">Reference proteome</keyword>